<evidence type="ECO:0000256" key="10">
    <source>
        <dbReference type="SAM" id="MobiDB-lite"/>
    </source>
</evidence>
<dbReference type="InterPro" id="IPR032816">
    <property type="entry name" value="VTT_dom"/>
</dbReference>
<evidence type="ECO:0000256" key="11">
    <source>
        <dbReference type="SAM" id="Phobius"/>
    </source>
</evidence>
<comment type="function">
    <text evidence="1">Golgi membrane protein involved in vesicular trafficking and spindle migration.</text>
</comment>
<feature type="compositionally biased region" description="Acidic residues" evidence="10">
    <location>
        <begin position="379"/>
        <end position="388"/>
    </location>
</feature>
<keyword evidence="14" id="KW-1185">Reference proteome</keyword>
<dbReference type="KEGG" id="ffu:CLAFUR5_08022"/>
<gene>
    <name evidence="13" type="ORF">CLAFUR5_08022</name>
</gene>
<feature type="region of interest" description="Disordered" evidence="10">
    <location>
        <begin position="308"/>
        <end position="396"/>
    </location>
</feature>
<sequence>MARAEWTSTARALADQFDDNDHTLPTSESRRYSSPIWTRRSMDASQTLSRPQSTQAKWMQTAEKWNGRATRQWARLSPLQKAGLVIAGIITNVLLILFLVYGTKIFALMAPIAEKWRNMPGGWLTLWLMTFFVSFPPMIGYSTCVTIAGFVFGMKGWFIMATATVVGSTASFIASRSVLKNFVSRMTEKNKEFAALSLVLKHDGLKLLIMIRLCPLPYSFANGAISTIPTVTWQNFMLATAIASPKLLLHIFVGSRIGALAEGGDKMDTGARIISYLSIIIGMALGVGTGYVIYTRTKARAKQLEAEEAAAATSGGRRESQNSPDYNDDPDEREARNVLRSSRSDISLHPTYADEADLESGYRDEFTDDEDAHERDVFDVGDGDDDDDGSGKTGQR</sequence>
<feature type="transmembrane region" description="Helical" evidence="11">
    <location>
        <begin position="82"/>
        <end position="102"/>
    </location>
</feature>
<dbReference type="GO" id="GO:0000139">
    <property type="term" value="C:Golgi membrane"/>
    <property type="evidence" value="ECO:0007669"/>
    <property type="project" value="UniProtKB-SubCell"/>
</dbReference>
<feature type="transmembrane region" description="Helical" evidence="11">
    <location>
        <begin position="236"/>
        <end position="253"/>
    </location>
</feature>
<reference evidence="13" key="2">
    <citation type="journal article" date="2022" name="Microb. Genom.">
        <title>A chromosome-scale genome assembly of the tomato pathogen Cladosporium fulvum reveals a compartmentalized genome architecture and the presence of a dispensable chromosome.</title>
        <authorList>
            <person name="Zaccaron A.Z."/>
            <person name="Chen L.H."/>
            <person name="Samaras A."/>
            <person name="Stergiopoulos I."/>
        </authorList>
    </citation>
    <scope>NUCLEOTIDE SEQUENCE</scope>
    <source>
        <strain evidence="13">Race5_Kim</strain>
    </source>
</reference>
<dbReference type="OrthoDB" id="166803at2759"/>
<name>A0A9Q8LFA9_PASFU</name>
<dbReference type="AlphaFoldDB" id="A0A9Q8LFA9"/>
<evidence type="ECO:0000256" key="4">
    <source>
        <dbReference type="ARBA" id="ARBA00013533"/>
    </source>
</evidence>
<evidence type="ECO:0000259" key="12">
    <source>
        <dbReference type="Pfam" id="PF09335"/>
    </source>
</evidence>
<reference evidence="13" key="1">
    <citation type="submission" date="2021-12" db="EMBL/GenBank/DDBJ databases">
        <authorList>
            <person name="Zaccaron A."/>
            <person name="Stergiopoulos I."/>
        </authorList>
    </citation>
    <scope>NUCLEOTIDE SEQUENCE</scope>
    <source>
        <strain evidence="13">Race5_Kim</strain>
    </source>
</reference>
<evidence type="ECO:0000256" key="9">
    <source>
        <dbReference type="ARBA" id="ARBA00023136"/>
    </source>
</evidence>
<evidence type="ECO:0000256" key="8">
    <source>
        <dbReference type="ARBA" id="ARBA00023034"/>
    </source>
</evidence>
<dbReference type="EMBL" id="CP090165">
    <property type="protein sequence ID" value="UJO15623.1"/>
    <property type="molecule type" value="Genomic_DNA"/>
</dbReference>
<feature type="domain" description="VTT" evidence="12">
    <location>
        <begin position="141"/>
        <end position="255"/>
    </location>
</feature>
<dbReference type="Pfam" id="PF09335">
    <property type="entry name" value="VTT_dom"/>
    <property type="match status" value="1"/>
</dbReference>
<dbReference type="PANTHER" id="PTHR47549">
    <property type="entry name" value="GOLGI APPARATUS MEMBRANE PROTEIN TVP38-RELATED"/>
    <property type="match status" value="1"/>
</dbReference>
<evidence type="ECO:0000256" key="7">
    <source>
        <dbReference type="ARBA" id="ARBA00022989"/>
    </source>
</evidence>
<keyword evidence="8" id="KW-0333">Golgi apparatus</keyword>
<feature type="transmembrane region" description="Helical" evidence="11">
    <location>
        <begin position="157"/>
        <end position="179"/>
    </location>
</feature>
<dbReference type="GO" id="GO:0000022">
    <property type="term" value="P:mitotic spindle elongation"/>
    <property type="evidence" value="ECO:0007669"/>
    <property type="project" value="TreeGrafter"/>
</dbReference>
<dbReference type="Proteomes" id="UP000756132">
    <property type="component" value="Chromosome 3"/>
</dbReference>
<dbReference type="InterPro" id="IPR051076">
    <property type="entry name" value="Golgi_membrane_TVP38/TMEM64"/>
</dbReference>
<dbReference type="RefSeq" id="XP_047759989.1">
    <property type="nucleotide sequence ID" value="XM_047907170.1"/>
</dbReference>
<dbReference type="GO" id="GO:0016192">
    <property type="term" value="P:vesicle-mediated transport"/>
    <property type="evidence" value="ECO:0007669"/>
    <property type="project" value="TreeGrafter"/>
</dbReference>
<organism evidence="13 14">
    <name type="scientific">Passalora fulva</name>
    <name type="common">Tomato leaf mold</name>
    <name type="synonym">Cladosporium fulvum</name>
    <dbReference type="NCBI Taxonomy" id="5499"/>
    <lineage>
        <taxon>Eukaryota</taxon>
        <taxon>Fungi</taxon>
        <taxon>Dikarya</taxon>
        <taxon>Ascomycota</taxon>
        <taxon>Pezizomycotina</taxon>
        <taxon>Dothideomycetes</taxon>
        <taxon>Dothideomycetidae</taxon>
        <taxon>Mycosphaerellales</taxon>
        <taxon>Mycosphaerellaceae</taxon>
        <taxon>Fulvia</taxon>
    </lineage>
</organism>
<keyword evidence="7 11" id="KW-1133">Transmembrane helix</keyword>
<dbReference type="GeneID" id="71987900"/>
<comment type="similarity">
    <text evidence="3">Belongs to the TVP38/TMEM64 family.</text>
</comment>
<feature type="transmembrane region" description="Helical" evidence="11">
    <location>
        <begin position="273"/>
        <end position="294"/>
    </location>
</feature>
<accession>A0A9Q8LFA9</accession>
<keyword evidence="6 11" id="KW-0812">Transmembrane</keyword>
<evidence type="ECO:0000256" key="5">
    <source>
        <dbReference type="ARBA" id="ARBA00020673"/>
    </source>
</evidence>
<dbReference type="PANTHER" id="PTHR47549:SF1">
    <property type="entry name" value="GOLGI APPARATUS MEMBRANE PROTEIN TVP38"/>
    <property type="match status" value="1"/>
</dbReference>
<feature type="transmembrane region" description="Helical" evidence="11">
    <location>
        <begin position="123"/>
        <end position="151"/>
    </location>
</feature>
<evidence type="ECO:0000256" key="2">
    <source>
        <dbReference type="ARBA" id="ARBA00004653"/>
    </source>
</evidence>
<proteinExistence type="inferred from homology"/>
<keyword evidence="9 11" id="KW-0472">Membrane</keyword>
<protein>
    <recommendedName>
        <fullName evidence="4">Golgi apparatus membrane protein TVP38</fullName>
    </recommendedName>
    <alternativeName>
        <fullName evidence="5">Golgi apparatus membrane protein tvp38</fullName>
    </alternativeName>
</protein>
<evidence type="ECO:0000313" key="14">
    <source>
        <dbReference type="Proteomes" id="UP000756132"/>
    </source>
</evidence>
<evidence type="ECO:0000256" key="6">
    <source>
        <dbReference type="ARBA" id="ARBA00022692"/>
    </source>
</evidence>
<evidence type="ECO:0000256" key="1">
    <source>
        <dbReference type="ARBA" id="ARBA00002978"/>
    </source>
</evidence>
<evidence type="ECO:0000256" key="3">
    <source>
        <dbReference type="ARBA" id="ARBA00008640"/>
    </source>
</evidence>
<evidence type="ECO:0000313" key="13">
    <source>
        <dbReference type="EMBL" id="UJO15623.1"/>
    </source>
</evidence>
<dbReference type="OMA" id="YHDEFTD"/>
<comment type="subcellular location">
    <subcellularLocation>
        <location evidence="2">Golgi apparatus membrane</location>
        <topology evidence="2">Multi-pass membrane protein</topology>
    </subcellularLocation>
</comment>